<name>A0ABP8QFA2_9ACTN</name>
<comment type="caution">
    <text evidence="10">The sequence shown here is derived from an EMBL/GenBank/DDBJ whole genome shotgun (WGS) entry which is preliminary data.</text>
</comment>
<evidence type="ECO:0000256" key="8">
    <source>
        <dbReference type="SAM" id="Phobius"/>
    </source>
</evidence>
<evidence type="ECO:0000256" key="7">
    <source>
        <dbReference type="SAM" id="MobiDB-lite"/>
    </source>
</evidence>
<comment type="subcellular location">
    <subcellularLocation>
        <location evidence="1">Cell membrane</location>
        <topology evidence="1">Multi-pass membrane protein</topology>
    </subcellularLocation>
</comment>
<dbReference type="PROSITE" id="PS50850">
    <property type="entry name" value="MFS"/>
    <property type="match status" value="1"/>
</dbReference>
<dbReference type="PANTHER" id="PTHR23517">
    <property type="entry name" value="RESISTANCE PROTEIN MDTM, PUTATIVE-RELATED-RELATED"/>
    <property type="match status" value="1"/>
</dbReference>
<evidence type="ECO:0000256" key="3">
    <source>
        <dbReference type="ARBA" id="ARBA00022475"/>
    </source>
</evidence>
<reference evidence="11" key="1">
    <citation type="journal article" date="2019" name="Int. J. Syst. Evol. Microbiol.">
        <title>The Global Catalogue of Microorganisms (GCM) 10K type strain sequencing project: providing services to taxonomists for standard genome sequencing and annotation.</title>
        <authorList>
            <consortium name="The Broad Institute Genomics Platform"/>
            <consortium name="The Broad Institute Genome Sequencing Center for Infectious Disease"/>
            <person name="Wu L."/>
            <person name="Ma J."/>
        </authorList>
    </citation>
    <scope>NUCLEOTIDE SEQUENCE [LARGE SCALE GENOMIC DNA]</scope>
    <source>
        <strain evidence="11">JCM 17933</strain>
    </source>
</reference>
<dbReference type="InterPro" id="IPR020846">
    <property type="entry name" value="MFS_dom"/>
</dbReference>
<feature type="transmembrane region" description="Helical" evidence="8">
    <location>
        <begin position="182"/>
        <end position="204"/>
    </location>
</feature>
<feature type="transmembrane region" description="Helical" evidence="8">
    <location>
        <begin position="225"/>
        <end position="247"/>
    </location>
</feature>
<feature type="transmembrane region" description="Helical" evidence="8">
    <location>
        <begin position="150"/>
        <end position="170"/>
    </location>
</feature>
<keyword evidence="6 8" id="KW-0472">Membrane</keyword>
<feature type="transmembrane region" description="Helical" evidence="8">
    <location>
        <begin position="290"/>
        <end position="311"/>
    </location>
</feature>
<evidence type="ECO:0000256" key="2">
    <source>
        <dbReference type="ARBA" id="ARBA00022448"/>
    </source>
</evidence>
<keyword evidence="11" id="KW-1185">Reference proteome</keyword>
<feature type="transmembrane region" description="Helical" evidence="8">
    <location>
        <begin position="91"/>
        <end position="107"/>
    </location>
</feature>
<feature type="transmembrane region" description="Helical" evidence="8">
    <location>
        <begin position="113"/>
        <end position="138"/>
    </location>
</feature>
<dbReference type="PANTHER" id="PTHR23517:SF13">
    <property type="entry name" value="MAJOR FACILITATOR SUPERFAMILY MFS_1"/>
    <property type="match status" value="1"/>
</dbReference>
<keyword evidence="3" id="KW-1003">Cell membrane</keyword>
<dbReference type="Gene3D" id="1.20.1250.20">
    <property type="entry name" value="MFS general substrate transporter like domains"/>
    <property type="match status" value="1"/>
</dbReference>
<evidence type="ECO:0000256" key="1">
    <source>
        <dbReference type="ARBA" id="ARBA00004651"/>
    </source>
</evidence>
<evidence type="ECO:0000256" key="4">
    <source>
        <dbReference type="ARBA" id="ARBA00022692"/>
    </source>
</evidence>
<evidence type="ECO:0000313" key="11">
    <source>
        <dbReference type="Proteomes" id="UP001500503"/>
    </source>
</evidence>
<feature type="transmembrane region" description="Helical" evidence="8">
    <location>
        <begin position="383"/>
        <end position="402"/>
    </location>
</feature>
<feature type="region of interest" description="Disordered" evidence="7">
    <location>
        <begin position="413"/>
        <end position="437"/>
    </location>
</feature>
<feature type="transmembrane region" description="Helical" evidence="8">
    <location>
        <begin position="62"/>
        <end position="79"/>
    </location>
</feature>
<sequence length="437" mass="44610">MVTEVAADRTADRTGRTGRLPRRAAFWSLAAMLAFLQFASATPSPMYGIYQHAWRFSPVTLTAVYAVNAIALLVTLLFVGSLSDRTGRRPVLLTAAVVEMAAMLVFAEARGVAWLVAGRVLQGLAAGAASGAISAMMIDLQRPGSRLGALMTNVSSAGGIALGALGSGLLVEYGPAPTRLVYWLLLAVFGALLTLVATMPETVTADGAWRGSLRPRVTLPPQARGAYLALLPSVVATWALAGFYLSLGPTVIAALSHSTDHLLGGLVIVALNGTGAVMALLTRAWSPERALYGGSTLLVTGVALAMTALAAQLTPLFVIGTVLAGAGFGPSFSGALRTLTGLAPTARRAEVVTAIYVASYLGLSLPAVAAGIAVVHLGLFATAYGYGVGVIGLVALAAAVSLRGRHRSAAARAAAPLSPHHDLPPCPGGTPALARHA</sequence>
<gene>
    <name evidence="10" type="ORF">GCM10023191_051830</name>
</gene>
<evidence type="ECO:0000259" key="9">
    <source>
        <dbReference type="PROSITE" id="PS50850"/>
    </source>
</evidence>
<evidence type="ECO:0000256" key="6">
    <source>
        <dbReference type="ARBA" id="ARBA00023136"/>
    </source>
</evidence>
<proteinExistence type="predicted"/>
<feature type="transmembrane region" description="Helical" evidence="8">
    <location>
        <begin position="351"/>
        <end position="377"/>
    </location>
</feature>
<keyword evidence="2" id="KW-0813">Transport</keyword>
<keyword evidence="4 8" id="KW-0812">Transmembrane</keyword>
<feature type="transmembrane region" description="Helical" evidence="8">
    <location>
        <begin position="24"/>
        <end position="42"/>
    </location>
</feature>
<dbReference type="InterPro" id="IPR011701">
    <property type="entry name" value="MFS"/>
</dbReference>
<dbReference type="RefSeq" id="WP_345468313.1">
    <property type="nucleotide sequence ID" value="NZ_BAABHF010000026.1"/>
</dbReference>
<keyword evidence="5 8" id="KW-1133">Transmembrane helix</keyword>
<accession>A0ABP8QFA2</accession>
<organism evidence="10 11">
    <name type="scientific">Actinoallomurus oryzae</name>
    <dbReference type="NCBI Taxonomy" id="502180"/>
    <lineage>
        <taxon>Bacteria</taxon>
        <taxon>Bacillati</taxon>
        <taxon>Actinomycetota</taxon>
        <taxon>Actinomycetes</taxon>
        <taxon>Streptosporangiales</taxon>
        <taxon>Thermomonosporaceae</taxon>
        <taxon>Actinoallomurus</taxon>
    </lineage>
</organism>
<dbReference type="Pfam" id="PF07690">
    <property type="entry name" value="MFS_1"/>
    <property type="match status" value="1"/>
</dbReference>
<feature type="domain" description="Major facilitator superfamily (MFS) profile" evidence="9">
    <location>
        <begin position="23"/>
        <end position="407"/>
    </location>
</feature>
<feature type="transmembrane region" description="Helical" evidence="8">
    <location>
        <begin position="317"/>
        <end position="339"/>
    </location>
</feature>
<dbReference type="EMBL" id="BAABHF010000026">
    <property type="protein sequence ID" value="GAA4501572.1"/>
    <property type="molecule type" value="Genomic_DNA"/>
</dbReference>
<dbReference type="InterPro" id="IPR036259">
    <property type="entry name" value="MFS_trans_sf"/>
</dbReference>
<evidence type="ECO:0000256" key="5">
    <source>
        <dbReference type="ARBA" id="ARBA00022989"/>
    </source>
</evidence>
<dbReference type="InterPro" id="IPR050171">
    <property type="entry name" value="MFS_Transporters"/>
</dbReference>
<dbReference type="Proteomes" id="UP001500503">
    <property type="component" value="Unassembled WGS sequence"/>
</dbReference>
<feature type="transmembrane region" description="Helical" evidence="8">
    <location>
        <begin position="262"/>
        <end position="281"/>
    </location>
</feature>
<dbReference type="SUPFAM" id="SSF103473">
    <property type="entry name" value="MFS general substrate transporter"/>
    <property type="match status" value="1"/>
</dbReference>
<evidence type="ECO:0000313" key="10">
    <source>
        <dbReference type="EMBL" id="GAA4501572.1"/>
    </source>
</evidence>
<protein>
    <submittedName>
        <fullName evidence="10">MFS transporter</fullName>
    </submittedName>
</protein>